<dbReference type="PRINTS" id="PR01415">
    <property type="entry name" value="ANKYRIN"/>
</dbReference>
<keyword evidence="1" id="KW-0677">Repeat</keyword>
<organism evidence="4 5">
    <name type="scientific">Meloidogyne hapla</name>
    <name type="common">Root-knot nematode worm</name>
    <dbReference type="NCBI Taxonomy" id="6305"/>
    <lineage>
        <taxon>Eukaryota</taxon>
        <taxon>Metazoa</taxon>
        <taxon>Ecdysozoa</taxon>
        <taxon>Nematoda</taxon>
        <taxon>Chromadorea</taxon>
        <taxon>Rhabditida</taxon>
        <taxon>Tylenchina</taxon>
        <taxon>Tylenchomorpha</taxon>
        <taxon>Tylenchoidea</taxon>
        <taxon>Meloidogynidae</taxon>
        <taxon>Meloidogyninae</taxon>
        <taxon>Meloidogyne</taxon>
    </lineage>
</organism>
<dbReference type="PANTHER" id="PTHR24198:SF165">
    <property type="entry name" value="ANKYRIN REPEAT-CONTAINING PROTEIN-RELATED"/>
    <property type="match status" value="1"/>
</dbReference>
<keyword evidence="4" id="KW-1185">Reference proteome</keyword>
<dbReference type="Proteomes" id="UP000095281">
    <property type="component" value="Unplaced"/>
</dbReference>
<keyword evidence="2 3" id="KW-0040">ANK repeat</keyword>
<feature type="repeat" description="ANK" evidence="3">
    <location>
        <begin position="157"/>
        <end position="178"/>
    </location>
</feature>
<dbReference type="OMA" id="GDNALIM"/>
<sequence length="251" mass="28171">MALDMFEKDAVRDSFNELIQYFHDKEFDKAERLLLEQPNLRQYSDSTGRKAVHYAAASGHYEFVKTEIAANHSLVYVVDDDHWTILMIAASAGQLEIVRLLLSYSKDDFMLSFPQRHINHKNKTGQTALHYACSKDHVQIVQELLDKGADINAPDERGATPLHRAASKGNKRTVNLLLGYKNKLQINLVNREGDTALHLACEDDQQEVAILLANCGANISKTNREGKTPLDLVKDAQLKQKLNEAVRSSGS</sequence>
<feature type="repeat" description="ANK" evidence="3">
    <location>
        <begin position="192"/>
        <end position="224"/>
    </location>
</feature>
<protein>
    <submittedName>
        <fullName evidence="5">ANK_REP_REGION domain-containing protein</fullName>
    </submittedName>
</protein>
<evidence type="ECO:0000256" key="1">
    <source>
        <dbReference type="ARBA" id="ARBA00022737"/>
    </source>
</evidence>
<dbReference type="InterPro" id="IPR036770">
    <property type="entry name" value="Ankyrin_rpt-contain_sf"/>
</dbReference>
<evidence type="ECO:0000256" key="2">
    <source>
        <dbReference type="ARBA" id="ARBA00023043"/>
    </source>
</evidence>
<feature type="repeat" description="ANK" evidence="3">
    <location>
        <begin position="124"/>
        <end position="156"/>
    </location>
</feature>
<dbReference type="PROSITE" id="PS50088">
    <property type="entry name" value="ANK_REPEAT"/>
    <property type="match status" value="3"/>
</dbReference>
<dbReference type="Gene3D" id="1.25.40.20">
    <property type="entry name" value="Ankyrin repeat-containing domain"/>
    <property type="match status" value="1"/>
</dbReference>
<evidence type="ECO:0000313" key="4">
    <source>
        <dbReference type="Proteomes" id="UP000095281"/>
    </source>
</evidence>
<evidence type="ECO:0000313" key="5">
    <source>
        <dbReference type="WBParaSite" id="MhA1_Contig320.frz3.gene11"/>
    </source>
</evidence>
<dbReference type="InterPro" id="IPR002110">
    <property type="entry name" value="Ankyrin_rpt"/>
</dbReference>
<dbReference type="PROSITE" id="PS50297">
    <property type="entry name" value="ANK_REP_REGION"/>
    <property type="match status" value="3"/>
</dbReference>
<dbReference type="PANTHER" id="PTHR24198">
    <property type="entry name" value="ANKYRIN REPEAT AND PROTEIN KINASE DOMAIN-CONTAINING PROTEIN"/>
    <property type="match status" value="1"/>
</dbReference>
<accession>A0A1I8BNA3</accession>
<dbReference type="SUPFAM" id="SSF48403">
    <property type="entry name" value="Ankyrin repeat"/>
    <property type="match status" value="1"/>
</dbReference>
<dbReference type="AlphaFoldDB" id="A0A1I8BNA3"/>
<dbReference type="WBParaSite" id="MhA1_Contig320.frz3.gene11">
    <property type="protein sequence ID" value="MhA1_Contig320.frz3.gene11"/>
    <property type="gene ID" value="MhA1_Contig320.frz3.gene11"/>
</dbReference>
<evidence type="ECO:0000256" key="3">
    <source>
        <dbReference type="PROSITE-ProRule" id="PRU00023"/>
    </source>
</evidence>
<name>A0A1I8BNA3_MELHA</name>
<dbReference type="SMART" id="SM00248">
    <property type="entry name" value="ANK"/>
    <property type="match status" value="5"/>
</dbReference>
<reference evidence="5" key="1">
    <citation type="submission" date="2016-11" db="UniProtKB">
        <authorList>
            <consortium name="WormBaseParasite"/>
        </authorList>
    </citation>
    <scope>IDENTIFICATION</scope>
</reference>
<proteinExistence type="predicted"/>
<dbReference type="Pfam" id="PF12796">
    <property type="entry name" value="Ank_2"/>
    <property type="match status" value="3"/>
</dbReference>